<sequence length="95" mass="10746">MSLWRTPPSIGGIMYPIMVNQGSSGFTWGVRATVFMTLGFTFLDFWGVFLLYFYLQLFVNAHRLSNMLTFSTVHVPPPLVRLGHADWSLSANCDP</sequence>
<gene>
    <name evidence="2" type="ORF">WOLCODRAFT_153414</name>
</gene>
<protein>
    <submittedName>
        <fullName evidence="2">Uncharacterized protein</fullName>
    </submittedName>
</protein>
<reference evidence="2 3" key="1">
    <citation type="journal article" date="2012" name="Science">
        <title>The Paleozoic origin of enzymatic lignin decomposition reconstructed from 31 fungal genomes.</title>
        <authorList>
            <person name="Floudas D."/>
            <person name="Binder M."/>
            <person name="Riley R."/>
            <person name="Barry K."/>
            <person name="Blanchette R.A."/>
            <person name="Henrissat B."/>
            <person name="Martinez A.T."/>
            <person name="Otillar R."/>
            <person name="Spatafora J.W."/>
            <person name="Yadav J.S."/>
            <person name="Aerts A."/>
            <person name="Benoit I."/>
            <person name="Boyd A."/>
            <person name="Carlson A."/>
            <person name="Copeland A."/>
            <person name="Coutinho P.M."/>
            <person name="de Vries R.P."/>
            <person name="Ferreira P."/>
            <person name="Findley K."/>
            <person name="Foster B."/>
            <person name="Gaskell J."/>
            <person name="Glotzer D."/>
            <person name="Gorecki P."/>
            <person name="Heitman J."/>
            <person name="Hesse C."/>
            <person name="Hori C."/>
            <person name="Igarashi K."/>
            <person name="Jurgens J.A."/>
            <person name="Kallen N."/>
            <person name="Kersten P."/>
            <person name="Kohler A."/>
            <person name="Kuees U."/>
            <person name="Kumar T.K.A."/>
            <person name="Kuo A."/>
            <person name="LaButti K."/>
            <person name="Larrondo L.F."/>
            <person name="Lindquist E."/>
            <person name="Ling A."/>
            <person name="Lombard V."/>
            <person name="Lucas S."/>
            <person name="Lundell T."/>
            <person name="Martin R."/>
            <person name="McLaughlin D.J."/>
            <person name="Morgenstern I."/>
            <person name="Morin E."/>
            <person name="Murat C."/>
            <person name="Nagy L.G."/>
            <person name="Nolan M."/>
            <person name="Ohm R.A."/>
            <person name="Patyshakuliyeva A."/>
            <person name="Rokas A."/>
            <person name="Ruiz-Duenas F.J."/>
            <person name="Sabat G."/>
            <person name="Salamov A."/>
            <person name="Samejima M."/>
            <person name="Schmutz J."/>
            <person name="Slot J.C."/>
            <person name="St John F."/>
            <person name="Stenlid J."/>
            <person name="Sun H."/>
            <person name="Sun S."/>
            <person name="Syed K."/>
            <person name="Tsang A."/>
            <person name="Wiebenga A."/>
            <person name="Young D."/>
            <person name="Pisabarro A."/>
            <person name="Eastwood D.C."/>
            <person name="Martin F."/>
            <person name="Cullen D."/>
            <person name="Grigoriev I.V."/>
            <person name="Hibbett D.S."/>
        </authorList>
    </citation>
    <scope>NUCLEOTIDE SEQUENCE [LARGE SCALE GENOMIC DNA]</scope>
    <source>
        <strain evidence="2 3">MD-104</strain>
    </source>
</reference>
<evidence type="ECO:0000313" key="2">
    <source>
        <dbReference type="EMBL" id="PCH43361.1"/>
    </source>
</evidence>
<feature type="transmembrane region" description="Helical" evidence="1">
    <location>
        <begin position="34"/>
        <end position="55"/>
    </location>
</feature>
<evidence type="ECO:0000256" key="1">
    <source>
        <dbReference type="SAM" id="Phobius"/>
    </source>
</evidence>
<dbReference type="Proteomes" id="UP000218811">
    <property type="component" value="Unassembled WGS sequence"/>
</dbReference>
<proteinExistence type="predicted"/>
<dbReference type="OrthoDB" id="6499973at2759"/>
<dbReference type="EMBL" id="KB468146">
    <property type="protein sequence ID" value="PCH43361.1"/>
    <property type="molecule type" value="Genomic_DNA"/>
</dbReference>
<name>A0A2H3JN89_WOLCO</name>
<dbReference type="AlphaFoldDB" id="A0A2H3JN89"/>
<accession>A0A2H3JN89</accession>
<keyword evidence="1" id="KW-0472">Membrane</keyword>
<keyword evidence="3" id="KW-1185">Reference proteome</keyword>
<keyword evidence="1" id="KW-0812">Transmembrane</keyword>
<evidence type="ECO:0000313" key="3">
    <source>
        <dbReference type="Proteomes" id="UP000218811"/>
    </source>
</evidence>
<keyword evidence="1" id="KW-1133">Transmembrane helix</keyword>
<organism evidence="2 3">
    <name type="scientific">Wolfiporia cocos (strain MD-104)</name>
    <name type="common">Brown rot fungus</name>
    <dbReference type="NCBI Taxonomy" id="742152"/>
    <lineage>
        <taxon>Eukaryota</taxon>
        <taxon>Fungi</taxon>
        <taxon>Dikarya</taxon>
        <taxon>Basidiomycota</taxon>
        <taxon>Agaricomycotina</taxon>
        <taxon>Agaricomycetes</taxon>
        <taxon>Polyporales</taxon>
        <taxon>Phaeolaceae</taxon>
        <taxon>Wolfiporia</taxon>
    </lineage>
</organism>